<accession>A0A0R3KRL2</accession>
<dbReference type="EMBL" id="LLXX01000179">
    <property type="protein sequence ID" value="KRQ98103.1"/>
    <property type="molecule type" value="Genomic_DNA"/>
</dbReference>
<dbReference type="Proteomes" id="UP000051913">
    <property type="component" value="Unassembled WGS sequence"/>
</dbReference>
<proteinExistence type="predicted"/>
<gene>
    <name evidence="2" type="ORF">CP49_30195</name>
</gene>
<feature type="transmembrane region" description="Helical" evidence="1">
    <location>
        <begin position="26"/>
        <end position="48"/>
    </location>
</feature>
<dbReference type="RefSeq" id="WP_057854293.1">
    <property type="nucleotide sequence ID" value="NZ_LLXX01000179.1"/>
</dbReference>
<keyword evidence="1" id="KW-1133">Transmembrane helix</keyword>
<organism evidence="2 3">
    <name type="scientific">Bradyrhizobium valentinum</name>
    <dbReference type="NCBI Taxonomy" id="1518501"/>
    <lineage>
        <taxon>Bacteria</taxon>
        <taxon>Pseudomonadati</taxon>
        <taxon>Pseudomonadota</taxon>
        <taxon>Alphaproteobacteria</taxon>
        <taxon>Hyphomicrobiales</taxon>
        <taxon>Nitrobacteraceae</taxon>
        <taxon>Bradyrhizobium</taxon>
    </lineage>
</organism>
<feature type="transmembrane region" description="Helical" evidence="1">
    <location>
        <begin position="87"/>
        <end position="107"/>
    </location>
</feature>
<sequence length="141" mass="15571">MSAISATIGNDTSAESRELPRTRLSLYYLIGYTLPVGVALMFVPQMTMNLLLTNHAYDDLGLRMFGVLLFSLGIIASGMIVNKASRVYTVTLFVRGFIIAALFVLYSQYGDPALLAINLVVIVGWALTFLSWRKDKAEERG</sequence>
<comment type="caution">
    <text evidence="2">The sequence shown here is derived from an EMBL/GenBank/DDBJ whole genome shotgun (WGS) entry which is preliminary data.</text>
</comment>
<feature type="transmembrane region" description="Helical" evidence="1">
    <location>
        <begin position="113"/>
        <end position="132"/>
    </location>
</feature>
<keyword evidence="1" id="KW-0812">Transmembrane</keyword>
<keyword evidence="3" id="KW-1185">Reference proteome</keyword>
<dbReference type="AlphaFoldDB" id="A0A0R3KRL2"/>
<evidence type="ECO:0000256" key="1">
    <source>
        <dbReference type="SAM" id="Phobius"/>
    </source>
</evidence>
<keyword evidence="1" id="KW-0472">Membrane</keyword>
<evidence type="ECO:0000313" key="3">
    <source>
        <dbReference type="Proteomes" id="UP000051913"/>
    </source>
</evidence>
<feature type="transmembrane region" description="Helical" evidence="1">
    <location>
        <begin position="60"/>
        <end position="80"/>
    </location>
</feature>
<reference evidence="2 3" key="1">
    <citation type="submission" date="2014-03" db="EMBL/GenBank/DDBJ databases">
        <title>Bradyrhizobium valentinum sp. nov., isolated from effective nodules of Lupinus mariae-josephae, a lupine endemic of basic-lime soils in Eastern Spain.</title>
        <authorList>
            <person name="Duran D."/>
            <person name="Rey L."/>
            <person name="Navarro A."/>
            <person name="Busquets A."/>
            <person name="Imperial J."/>
            <person name="Ruiz-Argueso T."/>
        </authorList>
    </citation>
    <scope>NUCLEOTIDE SEQUENCE [LARGE SCALE GENOMIC DNA]</scope>
    <source>
        <strain evidence="2 3">LmjM3</strain>
    </source>
</reference>
<name>A0A0R3KRL2_9BRAD</name>
<evidence type="ECO:0000313" key="2">
    <source>
        <dbReference type="EMBL" id="KRQ98103.1"/>
    </source>
</evidence>
<protein>
    <submittedName>
        <fullName evidence="2">Uncharacterized protein</fullName>
    </submittedName>
</protein>